<sequence>MSDANLKYAALVGLLSSLDDNVVTDEEYELIKNRNINNDVEQEDIIELIVIPWFKEYSFDAKGKVMQSLELAINNSNLDDVFNQVDFVFNCEVLDKKNFLVRIKSALDKYI</sequence>
<name>A0A1V2QZC2_9GAMM</name>
<comment type="caution">
    <text evidence="1">The sequence shown here is derived from an EMBL/GenBank/DDBJ whole genome shotgun (WGS) entry which is preliminary data.</text>
</comment>
<evidence type="ECO:0000313" key="2">
    <source>
        <dbReference type="Proteomes" id="UP000189286"/>
    </source>
</evidence>
<dbReference type="RefSeq" id="WP_039361006.1">
    <property type="nucleotide sequence ID" value="NZ_JRMH01000001.1"/>
</dbReference>
<dbReference type="EMBL" id="MPUJ01000020">
    <property type="protein sequence ID" value="ONK01855.1"/>
    <property type="molecule type" value="Genomic_DNA"/>
</dbReference>
<reference evidence="2" key="1">
    <citation type="submission" date="2016-11" db="EMBL/GenBank/DDBJ databases">
        <authorList>
            <person name="Panda P."/>
            <person name="Visnovsky S."/>
            <person name="Pitman A."/>
        </authorList>
    </citation>
    <scope>NUCLEOTIDE SEQUENCE [LARGE SCALE GENOMIC DNA]</scope>
    <source>
        <strain evidence="2">ICMP 9972</strain>
    </source>
</reference>
<dbReference type="OrthoDB" id="6424906at2"/>
<dbReference type="AlphaFoldDB" id="A0A1V2QZC2"/>
<dbReference type="Proteomes" id="UP000189286">
    <property type="component" value="Unassembled WGS sequence"/>
</dbReference>
<gene>
    <name evidence="1" type="ORF">BSK71_19595</name>
</gene>
<evidence type="ECO:0000313" key="1">
    <source>
        <dbReference type="EMBL" id="ONK01855.1"/>
    </source>
</evidence>
<accession>A0A1V2QZC2</accession>
<protein>
    <submittedName>
        <fullName evidence="1">Uncharacterized protein</fullName>
    </submittedName>
</protein>
<organism evidence="1 2">
    <name type="scientific">Pectobacterium actinidiae</name>
    <dbReference type="NCBI Taxonomy" id="1507808"/>
    <lineage>
        <taxon>Bacteria</taxon>
        <taxon>Pseudomonadati</taxon>
        <taxon>Pseudomonadota</taxon>
        <taxon>Gammaproteobacteria</taxon>
        <taxon>Enterobacterales</taxon>
        <taxon>Pectobacteriaceae</taxon>
        <taxon>Pectobacterium</taxon>
    </lineage>
</organism>
<proteinExistence type="predicted"/>